<dbReference type="Gene3D" id="3.40.50.720">
    <property type="entry name" value="NAD(P)-binding Rossmann-like Domain"/>
    <property type="match status" value="1"/>
</dbReference>
<dbReference type="Pfam" id="PF01408">
    <property type="entry name" value="GFO_IDH_MocA"/>
    <property type="match status" value="1"/>
</dbReference>
<comment type="caution">
    <text evidence="4">The sequence shown here is derived from an EMBL/GenBank/DDBJ whole genome shotgun (WGS) entry which is preliminary data.</text>
</comment>
<dbReference type="Gene3D" id="3.30.360.10">
    <property type="entry name" value="Dihydrodipicolinate Reductase, domain 2"/>
    <property type="match status" value="1"/>
</dbReference>
<reference evidence="4 5" key="1">
    <citation type="submission" date="2017-07" db="EMBL/GenBank/DDBJ databases">
        <title>Draft whole genome sequences of clinical Proprionibacteriaceae strains.</title>
        <authorList>
            <person name="Bernier A.-M."/>
            <person name="Bernard K."/>
            <person name="Domingo M.-C."/>
        </authorList>
    </citation>
    <scope>NUCLEOTIDE SEQUENCE [LARGE SCALE GENOMIC DNA]</scope>
    <source>
        <strain evidence="4 5">NML 160184</strain>
    </source>
</reference>
<dbReference type="PANTHER" id="PTHR43818:SF11">
    <property type="entry name" value="BCDNA.GH03377"/>
    <property type="match status" value="1"/>
</dbReference>
<dbReference type="InterPro" id="IPR055170">
    <property type="entry name" value="GFO_IDH_MocA-like_dom"/>
</dbReference>
<dbReference type="EMBL" id="NMVI01000029">
    <property type="protein sequence ID" value="OYN84135.1"/>
    <property type="molecule type" value="Genomic_DNA"/>
</dbReference>
<dbReference type="GO" id="GO:0000166">
    <property type="term" value="F:nucleotide binding"/>
    <property type="evidence" value="ECO:0007669"/>
    <property type="project" value="InterPro"/>
</dbReference>
<evidence type="ECO:0000259" key="3">
    <source>
        <dbReference type="Pfam" id="PF22725"/>
    </source>
</evidence>
<evidence type="ECO:0000259" key="2">
    <source>
        <dbReference type="Pfam" id="PF01408"/>
    </source>
</evidence>
<accession>A0A255E3M9</accession>
<dbReference type="PANTHER" id="PTHR43818">
    <property type="entry name" value="BCDNA.GH03377"/>
    <property type="match status" value="1"/>
</dbReference>
<dbReference type="InterPro" id="IPR036291">
    <property type="entry name" value="NAD(P)-bd_dom_sf"/>
</dbReference>
<dbReference type="SUPFAM" id="SSF51735">
    <property type="entry name" value="NAD(P)-binding Rossmann-fold domains"/>
    <property type="match status" value="1"/>
</dbReference>
<keyword evidence="1" id="KW-0560">Oxidoreductase</keyword>
<name>A0A255E3M9_9ACTN</name>
<dbReference type="Proteomes" id="UP000216533">
    <property type="component" value="Unassembled WGS sequence"/>
</dbReference>
<dbReference type="Pfam" id="PF22725">
    <property type="entry name" value="GFO_IDH_MocA_C3"/>
    <property type="match status" value="1"/>
</dbReference>
<evidence type="ECO:0000256" key="1">
    <source>
        <dbReference type="ARBA" id="ARBA00023002"/>
    </source>
</evidence>
<dbReference type="AlphaFoldDB" id="A0A255E3M9"/>
<dbReference type="GO" id="GO:0016491">
    <property type="term" value="F:oxidoreductase activity"/>
    <property type="evidence" value="ECO:0007669"/>
    <property type="project" value="UniProtKB-KW"/>
</dbReference>
<dbReference type="SUPFAM" id="SSF55347">
    <property type="entry name" value="Glyceraldehyde-3-phosphate dehydrogenase-like, C-terminal domain"/>
    <property type="match status" value="1"/>
</dbReference>
<gene>
    <name evidence="4" type="ORF">CGZ92_13145</name>
</gene>
<evidence type="ECO:0000313" key="4">
    <source>
        <dbReference type="EMBL" id="OYN84135.1"/>
    </source>
</evidence>
<dbReference type="InterPro" id="IPR050463">
    <property type="entry name" value="Gfo/Idh/MocA_oxidrdct_glycsds"/>
</dbReference>
<feature type="domain" description="Gfo/Idh/MocA-like oxidoreductase N-terminal" evidence="2">
    <location>
        <begin position="2"/>
        <end position="114"/>
    </location>
</feature>
<evidence type="ECO:0000313" key="5">
    <source>
        <dbReference type="Proteomes" id="UP000216533"/>
    </source>
</evidence>
<organism evidence="4 5">
    <name type="scientific">Parenemella sanctibonifatiensis</name>
    <dbReference type="NCBI Taxonomy" id="2016505"/>
    <lineage>
        <taxon>Bacteria</taxon>
        <taxon>Bacillati</taxon>
        <taxon>Actinomycetota</taxon>
        <taxon>Actinomycetes</taxon>
        <taxon>Propionibacteriales</taxon>
        <taxon>Propionibacteriaceae</taxon>
        <taxon>Parenemella</taxon>
    </lineage>
</organism>
<protein>
    <submittedName>
        <fullName evidence="4">Oxidoreductase</fullName>
    </submittedName>
</protein>
<feature type="domain" description="GFO/IDH/MocA-like oxidoreductase" evidence="3">
    <location>
        <begin position="124"/>
        <end position="267"/>
    </location>
</feature>
<dbReference type="InterPro" id="IPR000683">
    <property type="entry name" value="Gfo/Idh/MocA-like_OxRdtase_N"/>
</dbReference>
<sequence length="373" mass="39284">MAICGAGMISALHRRGALLAGATVRGVLASSPARSAEVAADWGVTGYPDLAAVLADDTVDVVHIATPNATHHRFALDALAAGKHVVCEKPLGLDLAQAKEMAVAAEASDRVATVPFVYRFHAIIRELRARVQAGEFGAWNLIHGSYLQDWMLSPEVATWRTDPAQGGASRAFGDIGSHWIDLVEWVAGVRFTELVAATSIAIPQRPSGSAAAFSGEGGGDLVDVTTEDSAILMLRDSNGLLANATISQLSAGRKNRLWFELDGAQKSAVFDQEQPEFAWLGGETGFDRLARDAGLGSEDVARLSKIPSGHAQGYADAFDAFVADTYAAARGEWREGLPTFVDGLRTAAVTATVLESAAAGAWTPIPTFTAEEN</sequence>
<proteinExistence type="predicted"/>